<dbReference type="Gene3D" id="1.10.720.30">
    <property type="entry name" value="SAP domain"/>
    <property type="match status" value="1"/>
</dbReference>
<keyword evidence="5" id="KW-0805">Transcription regulation</keyword>
<feature type="compositionally biased region" description="Low complexity" evidence="14">
    <location>
        <begin position="700"/>
        <end position="718"/>
    </location>
</feature>
<keyword evidence="17" id="KW-1185">Reference proteome</keyword>
<feature type="region of interest" description="Disordered" evidence="14">
    <location>
        <begin position="1"/>
        <end position="76"/>
    </location>
</feature>
<evidence type="ECO:0000313" key="17">
    <source>
        <dbReference type="Proteomes" id="UP001108240"/>
    </source>
</evidence>
<dbReference type="GO" id="GO:0003713">
    <property type="term" value="F:transcription coactivator activity"/>
    <property type="evidence" value="ECO:0007669"/>
    <property type="project" value="TreeGrafter"/>
</dbReference>
<reference evidence="16" key="1">
    <citation type="submission" date="2025-08" db="UniProtKB">
        <authorList>
            <consortium name="Ensembl"/>
        </authorList>
    </citation>
    <scope>IDENTIFICATION</scope>
</reference>
<feature type="repeat" description="RPEL" evidence="12">
    <location>
        <begin position="32"/>
        <end position="57"/>
    </location>
</feature>
<dbReference type="GeneTree" id="ENSGT00950000182979"/>
<evidence type="ECO:0000256" key="7">
    <source>
        <dbReference type="ARBA" id="ARBA00023159"/>
    </source>
</evidence>
<feature type="region of interest" description="Disordered" evidence="14">
    <location>
        <begin position="482"/>
        <end position="504"/>
    </location>
</feature>
<evidence type="ECO:0000256" key="14">
    <source>
        <dbReference type="SAM" id="MobiDB-lite"/>
    </source>
</evidence>
<feature type="compositionally biased region" description="Basic and acidic residues" evidence="14">
    <location>
        <begin position="10"/>
        <end position="32"/>
    </location>
</feature>
<keyword evidence="8" id="KW-0804">Transcription</keyword>
<name>A0A9J8DLN0_CYPCA</name>
<dbReference type="PROSITE" id="PS51073">
    <property type="entry name" value="RPEL"/>
    <property type="match status" value="3"/>
</dbReference>
<feature type="coiled-coil region" evidence="13">
    <location>
        <begin position="517"/>
        <end position="551"/>
    </location>
</feature>
<evidence type="ECO:0000256" key="10">
    <source>
        <dbReference type="ARBA" id="ARBA00057404"/>
    </source>
</evidence>
<evidence type="ECO:0000256" key="3">
    <source>
        <dbReference type="ARBA" id="ARBA00022737"/>
    </source>
</evidence>
<accession>A0A9J8DLN0</accession>
<feature type="compositionally biased region" description="Polar residues" evidence="14">
    <location>
        <begin position="652"/>
        <end position="686"/>
    </location>
</feature>
<protein>
    <recommendedName>
        <fullName evidence="11">Myocardin</fullName>
    </recommendedName>
</protein>
<dbReference type="GO" id="GO:0055007">
    <property type="term" value="P:cardiac muscle cell differentiation"/>
    <property type="evidence" value="ECO:0007669"/>
    <property type="project" value="TreeGrafter"/>
</dbReference>
<dbReference type="Gene3D" id="6.10.150.10">
    <property type="match status" value="1"/>
</dbReference>
<feature type="compositionally biased region" description="Polar residues" evidence="14">
    <location>
        <begin position="482"/>
        <end position="497"/>
    </location>
</feature>
<dbReference type="Gene3D" id="6.10.140.2040">
    <property type="match status" value="1"/>
</dbReference>
<dbReference type="PROSITE" id="PS50800">
    <property type="entry name" value="SAP"/>
    <property type="match status" value="1"/>
</dbReference>
<feature type="region of interest" description="Disordered" evidence="14">
    <location>
        <begin position="154"/>
        <end position="266"/>
    </location>
</feature>
<feature type="compositionally biased region" description="Basic and acidic residues" evidence="14">
    <location>
        <begin position="63"/>
        <end position="76"/>
    </location>
</feature>
<dbReference type="GO" id="GO:0045944">
    <property type="term" value="P:positive regulation of transcription by RNA polymerase II"/>
    <property type="evidence" value="ECO:0007669"/>
    <property type="project" value="UniProtKB-ARBA"/>
</dbReference>
<comment type="function">
    <text evidence="10">Smooth muscle cells (SM) and cardiac muscle cells-specific transcriptional factor which uses the canonical single or multiple CArG boxes DNA sequence. Acts as a cofactor of serum response factor (SRF) with the potential to modulate SRF-target genes. Plays a crucial role in cardiogenesis, urinary bladder development, and differentiation of the smooth muscle cell lineage (myogenesis). Positively regulates the transcription of genes involved in vascular smooth muscle contraction.</text>
</comment>
<keyword evidence="9" id="KW-0539">Nucleus</keyword>
<organism evidence="16 17">
    <name type="scientific">Cyprinus carpio carpio</name>
    <dbReference type="NCBI Taxonomy" id="630221"/>
    <lineage>
        <taxon>Eukaryota</taxon>
        <taxon>Metazoa</taxon>
        <taxon>Chordata</taxon>
        <taxon>Craniata</taxon>
        <taxon>Vertebrata</taxon>
        <taxon>Euteleostomi</taxon>
        <taxon>Actinopterygii</taxon>
        <taxon>Neopterygii</taxon>
        <taxon>Teleostei</taxon>
        <taxon>Ostariophysi</taxon>
        <taxon>Cypriniformes</taxon>
        <taxon>Cyprinidae</taxon>
        <taxon>Cyprininae</taxon>
        <taxon>Cyprinus</taxon>
    </lineage>
</organism>
<feature type="region of interest" description="Disordered" evidence="14">
    <location>
        <begin position="310"/>
        <end position="378"/>
    </location>
</feature>
<evidence type="ECO:0000256" key="9">
    <source>
        <dbReference type="ARBA" id="ARBA00023242"/>
    </source>
</evidence>
<dbReference type="FunFam" id="1.10.720.30:FF:000008">
    <property type="entry name" value="Myocardin"/>
    <property type="match status" value="1"/>
</dbReference>
<dbReference type="SMART" id="SM00513">
    <property type="entry name" value="SAP"/>
    <property type="match status" value="1"/>
</dbReference>
<keyword evidence="2" id="KW-0597">Phosphoprotein</keyword>
<evidence type="ECO:0000256" key="5">
    <source>
        <dbReference type="ARBA" id="ARBA00023015"/>
    </source>
</evidence>
<evidence type="ECO:0000256" key="11">
    <source>
        <dbReference type="ARBA" id="ARBA00069373"/>
    </source>
</evidence>
<evidence type="ECO:0000256" key="4">
    <source>
        <dbReference type="ARBA" id="ARBA00022843"/>
    </source>
</evidence>
<dbReference type="InterPro" id="IPR003034">
    <property type="entry name" value="SAP_dom"/>
</dbReference>
<feature type="compositionally biased region" description="Low complexity" evidence="14">
    <location>
        <begin position="310"/>
        <end position="331"/>
    </location>
</feature>
<dbReference type="PANTHER" id="PTHR22793:SF11">
    <property type="entry name" value="MYOCARDIN"/>
    <property type="match status" value="1"/>
</dbReference>
<feature type="region of interest" description="Disordered" evidence="14">
    <location>
        <begin position="621"/>
        <end position="718"/>
    </location>
</feature>
<dbReference type="GO" id="GO:0005634">
    <property type="term" value="C:nucleus"/>
    <property type="evidence" value="ECO:0007669"/>
    <property type="project" value="UniProtKB-SubCell"/>
</dbReference>
<keyword evidence="6 13" id="KW-0175">Coiled coil</keyword>
<comment type="subcellular location">
    <subcellularLocation>
        <location evidence="1">Nucleus</location>
    </subcellularLocation>
</comment>
<dbReference type="InterPro" id="IPR036361">
    <property type="entry name" value="SAP_dom_sf"/>
</dbReference>
<proteinExistence type="predicted"/>
<feature type="domain" description="SAP" evidence="15">
    <location>
        <begin position="383"/>
        <end position="417"/>
    </location>
</feature>
<dbReference type="GO" id="GO:0051145">
    <property type="term" value="P:smooth muscle cell differentiation"/>
    <property type="evidence" value="ECO:0007669"/>
    <property type="project" value="TreeGrafter"/>
</dbReference>
<evidence type="ECO:0000256" key="8">
    <source>
        <dbReference type="ARBA" id="ARBA00023163"/>
    </source>
</evidence>
<dbReference type="Pfam" id="PF02037">
    <property type="entry name" value="SAP"/>
    <property type="match status" value="1"/>
</dbReference>
<feature type="repeat" description="RPEL" evidence="12">
    <location>
        <begin position="76"/>
        <end position="101"/>
    </location>
</feature>
<dbReference type="SMART" id="SM00707">
    <property type="entry name" value="RPEL"/>
    <property type="match status" value="3"/>
</dbReference>
<dbReference type="GO" id="GO:0051147">
    <property type="term" value="P:regulation of muscle cell differentiation"/>
    <property type="evidence" value="ECO:0007669"/>
    <property type="project" value="UniProtKB-ARBA"/>
</dbReference>
<dbReference type="Proteomes" id="UP001108240">
    <property type="component" value="Unplaced"/>
</dbReference>
<feature type="compositionally biased region" description="Polar residues" evidence="14">
    <location>
        <begin position="332"/>
        <end position="344"/>
    </location>
</feature>
<feature type="compositionally biased region" description="Basic residues" evidence="14">
    <location>
        <begin position="251"/>
        <end position="266"/>
    </location>
</feature>
<evidence type="ECO:0000313" key="16">
    <source>
        <dbReference type="Ensembl" id="ENSCCRP00000181071.1"/>
    </source>
</evidence>
<feature type="compositionally biased region" description="Low complexity" evidence="14">
    <location>
        <begin position="345"/>
        <end position="370"/>
    </location>
</feature>
<evidence type="ECO:0000256" key="6">
    <source>
        <dbReference type="ARBA" id="ARBA00023054"/>
    </source>
</evidence>
<evidence type="ECO:0000256" key="1">
    <source>
        <dbReference type="ARBA" id="ARBA00004123"/>
    </source>
</evidence>
<reference evidence="16" key="2">
    <citation type="submission" date="2025-09" db="UniProtKB">
        <authorList>
            <consortium name="Ensembl"/>
        </authorList>
    </citation>
    <scope>IDENTIFICATION</scope>
</reference>
<dbReference type="InterPro" id="IPR004018">
    <property type="entry name" value="RPEL_repeat"/>
</dbReference>
<dbReference type="InterPro" id="IPR043451">
    <property type="entry name" value="Myocardin-like"/>
</dbReference>
<sequence>MNAVKSSEQTPDHESSMRKPDLHPCSNTEHKNVLQLRLQQRRTREQLADQGIMPPLKSPAAFHEQRKSLERSKTGDYLKHKIRSRPEKAELVNMRILQEPAAEGPAHDSQTKLKRARLADNLNERIALRPGPLELVEKNIIPVDSTVKEAAMKVNHGKFPQQEDSYAFEEDSSSESLSPDQPHSEESQCSAEALTENKSSGSSSPTLTNTEHGCQSKDGSTQNQEENMTNSQETPPIPVPAIVKSKMSEKNRHKKPKDIKPKVKKLKYHQYIPPDQKAEKSPPPQMDSAYARLLQQQQLFLQLQILSQQKHQQNSHTHSHTHQQQSFSYQTLNQSSLNKASGEQQSSCASSVQTSSSSSSPVKSSYCNPSISPLRPGPLPANLDDLKVSELRQQLRIRGLPVSGTKTALIERLRPFKDSSPAASADVSAATFPVTPTGSLSSYQSHSAGFYPFCSSGSTPPISPASSDLSVSGSLPDSFSDVTMSSPQFGLQPSPAQLSADEGQSVLGPDAEKDKMLVEKQKVIEELTWKLHQEQRQVEELRMQLHKRKRMQDCPAPPQHMMHLQPPAQMQQFYGVSVKQEQVASSCPLAAKQMKGSCMAHCNLHAVPSSANPAGLSAFLSPQCSPEESPVTKASSSPSSPGQPYLLRDSHTLPQNASRAARNVQLQQKSAGQTASCSYPSDQRNLQPLYHQNPADNNLSARASTKAKSSSMQQKQMSRSQQMDELLDVLIESGEMPANAKEERSPVTKVVPHLTVSPKFHRHYSHMSPSMLAYDHVAAHGDAHLEVLLSPMSRTQGDASILKMPAVDGRLEEAGDGFNNRDMMETPVSPTAGKVSAVATEGHGLGMTFAESPWETMEWLDLTPPSSATAFHNGLPPSGPSIFNTEFLDVTDISLNSAMDLHLEHW</sequence>
<evidence type="ECO:0000256" key="13">
    <source>
        <dbReference type="SAM" id="Coils"/>
    </source>
</evidence>
<evidence type="ECO:0000256" key="12">
    <source>
        <dbReference type="PROSITE-ProRule" id="PRU00401"/>
    </source>
</evidence>
<feature type="compositionally biased region" description="Polar residues" evidence="14">
    <location>
        <begin position="196"/>
        <end position="234"/>
    </location>
</feature>
<dbReference type="PANTHER" id="PTHR22793">
    <property type="entry name" value="MYOCARDIN-RELATED TRANSCRIPTION FACTOR-RELATED"/>
    <property type="match status" value="1"/>
</dbReference>
<feature type="repeat" description="RPEL" evidence="12">
    <location>
        <begin position="120"/>
        <end position="145"/>
    </location>
</feature>
<evidence type="ECO:0000256" key="2">
    <source>
        <dbReference type="ARBA" id="ARBA00022553"/>
    </source>
</evidence>
<keyword evidence="4" id="KW-0832">Ubl conjugation</keyword>
<evidence type="ECO:0000259" key="15">
    <source>
        <dbReference type="PROSITE" id="PS50800"/>
    </source>
</evidence>
<dbReference type="Ensembl" id="ENSCCRT00000195197.1">
    <property type="protein sequence ID" value="ENSCCRP00000181071.1"/>
    <property type="gene ID" value="ENSCCRG00000028679.2"/>
</dbReference>
<keyword evidence="3" id="KW-0677">Repeat</keyword>
<dbReference type="AlphaFoldDB" id="A0A9J8DLN0"/>
<keyword evidence="7" id="KW-0010">Activator</keyword>
<dbReference type="SUPFAM" id="SSF68906">
    <property type="entry name" value="SAP domain"/>
    <property type="match status" value="1"/>
</dbReference>